<gene>
    <name evidence="1" type="ORF">BJ212DRAFT_1296361</name>
</gene>
<dbReference type="GeneID" id="64626443"/>
<comment type="caution">
    <text evidence="1">The sequence shown here is derived from an EMBL/GenBank/DDBJ whole genome shotgun (WGS) entry which is preliminary data.</text>
</comment>
<evidence type="ECO:0000313" key="1">
    <source>
        <dbReference type="EMBL" id="KAG1823822.1"/>
    </source>
</evidence>
<accession>A0A9P7EKX0</accession>
<dbReference type="AlphaFoldDB" id="A0A9P7EKX0"/>
<keyword evidence="2" id="KW-1185">Reference proteome</keyword>
<dbReference type="Proteomes" id="UP000807769">
    <property type="component" value="Unassembled WGS sequence"/>
</dbReference>
<sequence>MMEVRTHILVWCYKWMRWGDVAQGTASELSIQVRSPCEKRRNRVVHIHILVWCHKWTWWGDVVQGTASELLNQVGSPYEKRRKRICTESGDLLVICRVLSSGFSVDTISAMAMFHSQWWEDPSAYIYGYMCSAHCTSHQGALSAPGTTTHSGKSQLSAKSLFFSKSTEGLWVESWNLVVMTWMLKQTSTAAHSL</sequence>
<dbReference type="OrthoDB" id="10654255at2759"/>
<dbReference type="EMBL" id="JABBWG010000004">
    <property type="protein sequence ID" value="KAG1823822.1"/>
    <property type="molecule type" value="Genomic_DNA"/>
</dbReference>
<name>A0A9P7EKX0_9AGAM</name>
<dbReference type="RefSeq" id="XP_041197882.1">
    <property type="nucleotide sequence ID" value="XM_041332426.1"/>
</dbReference>
<protein>
    <submittedName>
        <fullName evidence="1">Uncharacterized protein</fullName>
    </submittedName>
</protein>
<organism evidence="1 2">
    <name type="scientific">Suillus subaureus</name>
    <dbReference type="NCBI Taxonomy" id="48587"/>
    <lineage>
        <taxon>Eukaryota</taxon>
        <taxon>Fungi</taxon>
        <taxon>Dikarya</taxon>
        <taxon>Basidiomycota</taxon>
        <taxon>Agaricomycotina</taxon>
        <taxon>Agaricomycetes</taxon>
        <taxon>Agaricomycetidae</taxon>
        <taxon>Boletales</taxon>
        <taxon>Suillineae</taxon>
        <taxon>Suillaceae</taxon>
        <taxon>Suillus</taxon>
    </lineage>
</organism>
<evidence type="ECO:0000313" key="2">
    <source>
        <dbReference type="Proteomes" id="UP000807769"/>
    </source>
</evidence>
<reference evidence="1" key="1">
    <citation type="journal article" date="2020" name="New Phytol.">
        <title>Comparative genomics reveals dynamic genome evolution in host specialist ectomycorrhizal fungi.</title>
        <authorList>
            <person name="Lofgren L.A."/>
            <person name="Nguyen N.H."/>
            <person name="Vilgalys R."/>
            <person name="Ruytinx J."/>
            <person name="Liao H.L."/>
            <person name="Branco S."/>
            <person name="Kuo A."/>
            <person name="LaButti K."/>
            <person name="Lipzen A."/>
            <person name="Andreopoulos W."/>
            <person name="Pangilinan J."/>
            <person name="Riley R."/>
            <person name="Hundley H."/>
            <person name="Na H."/>
            <person name="Barry K."/>
            <person name="Grigoriev I.V."/>
            <person name="Stajich J.E."/>
            <person name="Kennedy P.G."/>
        </authorList>
    </citation>
    <scope>NUCLEOTIDE SEQUENCE</scope>
    <source>
        <strain evidence="1">MN1</strain>
    </source>
</reference>
<proteinExistence type="predicted"/>